<evidence type="ECO:0000313" key="1">
    <source>
        <dbReference type="EMBL" id="QCI64983.1"/>
    </source>
</evidence>
<dbReference type="EMBL" id="CP039690">
    <property type="protein sequence ID" value="QCI64983.1"/>
    <property type="molecule type" value="Genomic_DNA"/>
</dbReference>
<dbReference type="RefSeq" id="WP_136960433.1">
    <property type="nucleotide sequence ID" value="NZ_CP039690.1"/>
</dbReference>
<evidence type="ECO:0000313" key="2">
    <source>
        <dbReference type="Proteomes" id="UP000298781"/>
    </source>
</evidence>
<proteinExistence type="predicted"/>
<dbReference type="KEGG" id="pstg:E8M01_12570"/>
<sequence length="384" mass="41750">MPSSLDSSVESVLVAIDRLPAEAQQALVADILEQMGTTGRRLSSRARAQLDHIVAHLLPRVPIAGRLDFARDFGALDYDLPAIAAAVEADGALIAEIMRAEAGTELAADGPAVRLLGQTRRFLDMRIIAARADLTAEAAEALAEAGDARTIRALASNCRAPLPARALNLMLARASHDRALQEHLCARTDLDGEQVRRLVGLISDQLKARLYEKLDRAVVTAARQSASDATSAKARRLRLDHGSEMTTQEVRDAVQAGALSLGEAVTLLSATDRALPAMDMLTVMLDLDHDAVLATLGRTRIEPFEAIARALGLDEQVYLTLIAAIHRRWRKPMPDPRFLLGRYRCLEDSAVDARLAPLHRRDDDIGTVEQFLIDIPDNVIIGQK</sequence>
<name>A0A4D7B1W2_9HYPH</name>
<keyword evidence="2" id="KW-1185">Reference proteome</keyword>
<accession>A0A4D7B1W2</accession>
<protein>
    <submittedName>
        <fullName evidence="1">DUF2336 domain-containing protein</fullName>
    </submittedName>
</protein>
<organism evidence="1 2">
    <name type="scientific">Phreatobacter stygius</name>
    <dbReference type="NCBI Taxonomy" id="1940610"/>
    <lineage>
        <taxon>Bacteria</taxon>
        <taxon>Pseudomonadati</taxon>
        <taxon>Pseudomonadota</taxon>
        <taxon>Alphaproteobacteria</taxon>
        <taxon>Hyphomicrobiales</taxon>
        <taxon>Phreatobacteraceae</taxon>
        <taxon>Phreatobacter</taxon>
    </lineage>
</organism>
<gene>
    <name evidence="1" type="ORF">E8M01_12570</name>
</gene>
<dbReference type="AlphaFoldDB" id="A0A4D7B1W2"/>
<dbReference type="Pfam" id="PF10098">
    <property type="entry name" value="DUF2336"/>
    <property type="match status" value="1"/>
</dbReference>
<dbReference type="InterPro" id="IPR019285">
    <property type="entry name" value="DUF2336"/>
</dbReference>
<dbReference type="OrthoDB" id="8478076at2"/>
<dbReference type="Proteomes" id="UP000298781">
    <property type="component" value="Chromosome"/>
</dbReference>
<reference evidence="1 2" key="1">
    <citation type="submission" date="2019-04" db="EMBL/GenBank/DDBJ databases">
        <title>Phreatobacter aquaticus sp. nov.</title>
        <authorList>
            <person name="Choi A."/>
        </authorList>
    </citation>
    <scope>NUCLEOTIDE SEQUENCE [LARGE SCALE GENOMIC DNA]</scope>
    <source>
        <strain evidence="1 2">KCTC 52518</strain>
    </source>
</reference>